<comment type="caution">
    <text evidence="3">The sequence shown here is derived from an EMBL/GenBank/DDBJ whole genome shotgun (WGS) entry which is preliminary data.</text>
</comment>
<organism evidence="3 4">
    <name type="scientific">Candidula unifasciata</name>
    <dbReference type="NCBI Taxonomy" id="100452"/>
    <lineage>
        <taxon>Eukaryota</taxon>
        <taxon>Metazoa</taxon>
        <taxon>Spiralia</taxon>
        <taxon>Lophotrochozoa</taxon>
        <taxon>Mollusca</taxon>
        <taxon>Gastropoda</taxon>
        <taxon>Heterobranchia</taxon>
        <taxon>Euthyneura</taxon>
        <taxon>Panpulmonata</taxon>
        <taxon>Eupulmonata</taxon>
        <taxon>Stylommatophora</taxon>
        <taxon>Helicina</taxon>
        <taxon>Helicoidea</taxon>
        <taxon>Geomitridae</taxon>
        <taxon>Candidula</taxon>
    </lineage>
</organism>
<name>A0A8S3ZIB1_9EUPU</name>
<dbReference type="EMBL" id="CAJHNH020002413">
    <property type="protein sequence ID" value="CAG5126651.1"/>
    <property type="molecule type" value="Genomic_DNA"/>
</dbReference>
<feature type="compositionally biased region" description="Acidic residues" evidence="1">
    <location>
        <begin position="62"/>
        <end position="81"/>
    </location>
</feature>
<dbReference type="OrthoDB" id="6162751at2759"/>
<evidence type="ECO:0000256" key="2">
    <source>
        <dbReference type="SAM" id="Phobius"/>
    </source>
</evidence>
<evidence type="ECO:0000313" key="4">
    <source>
        <dbReference type="Proteomes" id="UP000678393"/>
    </source>
</evidence>
<feature type="region of interest" description="Disordered" evidence="1">
    <location>
        <begin position="1"/>
        <end position="88"/>
    </location>
</feature>
<feature type="transmembrane region" description="Helical" evidence="2">
    <location>
        <begin position="113"/>
        <end position="133"/>
    </location>
</feature>
<keyword evidence="2" id="KW-0472">Membrane</keyword>
<keyword evidence="2" id="KW-0812">Transmembrane</keyword>
<feature type="compositionally biased region" description="Acidic residues" evidence="1">
    <location>
        <begin position="12"/>
        <end position="22"/>
    </location>
</feature>
<evidence type="ECO:0000256" key="1">
    <source>
        <dbReference type="SAM" id="MobiDB-lite"/>
    </source>
</evidence>
<keyword evidence="4" id="KW-1185">Reference proteome</keyword>
<gene>
    <name evidence="3" type="ORF">CUNI_LOCUS12209</name>
</gene>
<accession>A0A8S3ZIB1</accession>
<feature type="compositionally biased region" description="Basic and acidic residues" evidence="1">
    <location>
        <begin position="52"/>
        <end position="61"/>
    </location>
</feature>
<dbReference type="Proteomes" id="UP000678393">
    <property type="component" value="Unassembled WGS sequence"/>
</dbReference>
<sequence>KGEGNQEKSQDEEYDGDDDEGEEFKISNWETENGNRDDEYIKDEDVDDGEDQHEGSDKSDTGDEDNDTAWNVDMDEGDEKDDFQSRKNHLIEDVVDEDMARMNRPPTAPTSMVVFYTWMIVAVLIFVVGISMYQSRCHGFRLRLPFTTSLSSGSDRKRLHDHQYI</sequence>
<feature type="compositionally biased region" description="Basic and acidic residues" evidence="1">
    <location>
        <begin position="1"/>
        <end position="11"/>
    </location>
</feature>
<proteinExistence type="predicted"/>
<evidence type="ECO:0000313" key="3">
    <source>
        <dbReference type="EMBL" id="CAG5126651.1"/>
    </source>
</evidence>
<dbReference type="AlphaFoldDB" id="A0A8S3ZIB1"/>
<feature type="non-terminal residue" evidence="3">
    <location>
        <position position="165"/>
    </location>
</feature>
<feature type="compositionally biased region" description="Acidic residues" evidence="1">
    <location>
        <begin position="40"/>
        <end position="51"/>
    </location>
</feature>
<protein>
    <submittedName>
        <fullName evidence="3">Uncharacterized protein</fullName>
    </submittedName>
</protein>
<keyword evidence="2" id="KW-1133">Transmembrane helix</keyword>
<reference evidence="3" key="1">
    <citation type="submission" date="2021-04" db="EMBL/GenBank/DDBJ databases">
        <authorList>
            <consortium name="Molecular Ecology Group"/>
        </authorList>
    </citation>
    <scope>NUCLEOTIDE SEQUENCE</scope>
</reference>